<protein>
    <recommendedName>
        <fullName evidence="4">Nuclear RNA binding protein</fullName>
    </recommendedName>
</protein>
<evidence type="ECO:0000256" key="1">
    <source>
        <dbReference type="SAM" id="MobiDB-lite"/>
    </source>
</evidence>
<evidence type="ECO:0000313" key="3">
    <source>
        <dbReference type="Proteomes" id="UP000073492"/>
    </source>
</evidence>
<feature type="compositionally biased region" description="Basic and acidic residues" evidence="1">
    <location>
        <begin position="601"/>
        <end position="624"/>
    </location>
</feature>
<organism evidence="2 3">
    <name type="scientific">Pseudocercospora musae</name>
    <dbReference type="NCBI Taxonomy" id="113226"/>
    <lineage>
        <taxon>Eukaryota</taxon>
        <taxon>Fungi</taxon>
        <taxon>Dikarya</taxon>
        <taxon>Ascomycota</taxon>
        <taxon>Pezizomycotina</taxon>
        <taxon>Dothideomycetes</taxon>
        <taxon>Dothideomycetidae</taxon>
        <taxon>Mycosphaerellales</taxon>
        <taxon>Mycosphaerellaceae</taxon>
        <taxon>Pseudocercospora</taxon>
    </lineage>
</organism>
<feature type="region of interest" description="Disordered" evidence="1">
    <location>
        <begin position="402"/>
        <end position="442"/>
    </location>
</feature>
<feature type="region of interest" description="Disordered" evidence="1">
    <location>
        <begin position="888"/>
        <end position="908"/>
    </location>
</feature>
<feature type="region of interest" description="Disordered" evidence="1">
    <location>
        <begin position="587"/>
        <end position="852"/>
    </location>
</feature>
<feature type="compositionally biased region" description="Polar residues" evidence="1">
    <location>
        <begin position="53"/>
        <end position="64"/>
    </location>
</feature>
<dbReference type="STRING" id="113226.A0A139IJA8"/>
<feature type="compositionally biased region" description="Basic and acidic residues" evidence="1">
    <location>
        <begin position="752"/>
        <end position="762"/>
    </location>
</feature>
<comment type="caution">
    <text evidence="2">The sequence shown here is derived from an EMBL/GenBank/DDBJ whole genome shotgun (WGS) entry which is preliminary data.</text>
</comment>
<sequence length="908" mass="99985">MSGSACASAHGGTKRRQQDVLTALQNHRPSHLFTLMEESPAAPPVPPKDHEYQNQNQNYFSSSMDIDRPPTARSSAPASSSKRKREAHHGHGNARLDVTDGEDEGQTPSKRSRSNIRSDGNYGPSDDTPAQQRNLRRKNGIRNLSNLNLRHAASIQKLPLPQYSPPRESKFQEGSLNDKPSEKPPSVFTRLPRLDSGNLDYVEELMADYHDGLPTPSGSVERVLEHEEATMPERVAETTAHKDKESQTPGMFRFGKSWASSFRPVALWNRLWNDTKDELTRQNMLDAEKKARMKAEAEARYAQLKNAGQLGLQPVSAAASRDLLATPYDSAVALDNGTAEHRRNFSAGAQLRPSNETSRDGSEAPEPPKTIRGRLSRLHLRKPSMSSLTGTLKRTKSDLNLGGAIDRESSSSVSPTKATFDGGGSLLRRSHSKYDMKKQNRLSKRVSDLETKLNKARAELDTALAEASPMPKLGNKYERFTPVGTIKRSKFVPGMLPTLPSERLLFQDMTSEANATTTGNDAASDKRPRNAIELETAFDDIDDDETVKPARSKTYPALAQNLFQENNTRAVESEQHIDEKINEEYQENTGNEMTPDASEDIQDKNIPEPTKKSTNEALDAKLKALDASVKASKKSAKSKKRASLVKDDSGTFKPGRGEDVDDDAEWEEAEKAEKTPKKKRKSTGEAKSGTQTKRANTAGKQKSPQTKLIKKSTATTARNQKKATGGKPKEKASASQIIEDVEMDDALESEDELAKADARSSIDAETQSLEPLYEEEEEITTQQLKDEPVEPTATATPAKYGRNAVRSRPRSPLKRAEPGAEEKMMVSAAKAVVQSRPSRSASPPPRAHGNQVEVVEEKISIIPGRNGVPNLPSNLDVGPKQDVDAVVKKGGKRTSVRQENFEWPDDVF</sequence>
<dbReference type="EMBL" id="LFZO01000072">
    <property type="protein sequence ID" value="KXT14868.1"/>
    <property type="molecule type" value="Genomic_DNA"/>
</dbReference>
<proteinExistence type="predicted"/>
<feature type="compositionally biased region" description="Basic and acidic residues" evidence="1">
    <location>
        <begin position="814"/>
        <end position="824"/>
    </location>
</feature>
<feature type="compositionally biased region" description="Acidic residues" evidence="1">
    <location>
        <begin position="659"/>
        <end position="668"/>
    </location>
</feature>
<feature type="compositionally biased region" description="Low complexity" evidence="1">
    <location>
        <begin position="71"/>
        <end position="80"/>
    </location>
</feature>
<name>A0A139IJA8_9PEZI</name>
<reference evidence="2 3" key="1">
    <citation type="submission" date="2015-07" db="EMBL/GenBank/DDBJ databases">
        <title>Comparative genomics of the Sigatoka disease complex on banana suggests a link between parallel evolutionary changes in Pseudocercospora fijiensis and Pseudocercospora eumusae and increased virulence on the banana host.</title>
        <authorList>
            <person name="Chang T.-C."/>
            <person name="Salvucci A."/>
            <person name="Crous P.W."/>
            <person name="Stergiopoulos I."/>
        </authorList>
    </citation>
    <scope>NUCLEOTIDE SEQUENCE [LARGE SCALE GENOMIC DNA]</scope>
    <source>
        <strain evidence="2 3">CBS 116634</strain>
    </source>
</reference>
<feature type="region of interest" description="Disordered" evidence="1">
    <location>
        <begin position="1"/>
        <end position="133"/>
    </location>
</feature>
<evidence type="ECO:0000313" key="2">
    <source>
        <dbReference type="EMBL" id="KXT14868.1"/>
    </source>
</evidence>
<feature type="compositionally biased region" description="Basic residues" evidence="1">
    <location>
        <begin position="631"/>
        <end position="643"/>
    </location>
</feature>
<dbReference type="Proteomes" id="UP000073492">
    <property type="component" value="Unassembled WGS sequence"/>
</dbReference>
<dbReference type="OrthoDB" id="5226996at2759"/>
<gene>
    <name evidence="2" type="ORF">AC579_740</name>
</gene>
<feature type="compositionally biased region" description="Polar residues" evidence="1">
    <location>
        <begin position="688"/>
        <end position="718"/>
    </location>
</feature>
<feature type="region of interest" description="Disordered" evidence="1">
    <location>
        <begin position="158"/>
        <end position="192"/>
    </location>
</feature>
<accession>A0A139IJA8</accession>
<feature type="compositionally biased region" description="Basic residues" evidence="1">
    <location>
        <begin position="81"/>
        <end position="92"/>
    </location>
</feature>
<feature type="compositionally biased region" description="Acidic residues" evidence="1">
    <location>
        <begin position="739"/>
        <end position="751"/>
    </location>
</feature>
<feature type="compositionally biased region" description="Basic and acidic residues" evidence="1">
    <location>
        <begin position="644"/>
        <end position="658"/>
    </location>
</feature>
<evidence type="ECO:0008006" key="4">
    <source>
        <dbReference type="Google" id="ProtNLM"/>
    </source>
</evidence>
<dbReference type="AlphaFoldDB" id="A0A139IJA8"/>
<feature type="region of interest" description="Disordered" evidence="1">
    <location>
        <begin position="344"/>
        <end position="370"/>
    </location>
</feature>
<keyword evidence="3" id="KW-1185">Reference proteome</keyword>